<dbReference type="EMBL" id="JBBMFJ010000021">
    <property type="protein sequence ID" value="MEQ2563608.1"/>
    <property type="molecule type" value="Genomic_DNA"/>
</dbReference>
<dbReference type="InterPro" id="IPR036388">
    <property type="entry name" value="WH-like_DNA-bd_sf"/>
</dbReference>
<name>A0ABV1HPS8_9FIRM</name>
<feature type="domain" description="ANTAR" evidence="1">
    <location>
        <begin position="119"/>
        <end position="180"/>
    </location>
</feature>
<dbReference type="RefSeq" id="WP_349229731.1">
    <property type="nucleotide sequence ID" value="NZ_JBBMFJ010000021.1"/>
</dbReference>
<keyword evidence="3" id="KW-1185">Reference proteome</keyword>
<proteinExistence type="predicted"/>
<reference evidence="2 3" key="1">
    <citation type="submission" date="2024-03" db="EMBL/GenBank/DDBJ databases">
        <title>Human intestinal bacterial collection.</title>
        <authorList>
            <person name="Pauvert C."/>
            <person name="Hitch T.C.A."/>
            <person name="Clavel T."/>
        </authorList>
    </citation>
    <scope>NUCLEOTIDE SEQUENCE [LARGE SCALE GENOMIC DNA]</scope>
    <source>
        <strain evidence="2 3">CLA-AP-H27</strain>
    </source>
</reference>
<evidence type="ECO:0000313" key="3">
    <source>
        <dbReference type="Proteomes" id="UP001437460"/>
    </source>
</evidence>
<dbReference type="SMART" id="SM01012">
    <property type="entry name" value="ANTAR"/>
    <property type="match status" value="1"/>
</dbReference>
<accession>A0ABV1HPS8</accession>
<sequence>MSVLANIIVAFSKPEDAKSIKNILMRNGFEVIAVCTSGAQVLSQMEELNCGIVVCGYRLTDMLYSELRDCMNAESAMLMIASPNKWSADAPQDVVCLPMPLKVHDLVGTLEMIVQTQARRRKKLRQQPKQRDEKQRTVIDKAKALLMERNSMTEEEAHRYIQKCSMDSGTNMYETAQMVISLM</sequence>
<dbReference type="Proteomes" id="UP001437460">
    <property type="component" value="Unassembled WGS sequence"/>
</dbReference>
<gene>
    <name evidence="2" type="ORF">WMO41_10630</name>
</gene>
<dbReference type="Pfam" id="PF03861">
    <property type="entry name" value="ANTAR"/>
    <property type="match status" value="1"/>
</dbReference>
<comment type="caution">
    <text evidence="2">The sequence shown here is derived from an EMBL/GenBank/DDBJ whole genome shotgun (WGS) entry which is preliminary data.</text>
</comment>
<dbReference type="PIRSF" id="PIRSF036382">
    <property type="entry name" value="RR_antiterm"/>
    <property type="match status" value="1"/>
</dbReference>
<organism evidence="2 3">
    <name type="scientific">Ventrimonas faecis</name>
    <dbReference type="NCBI Taxonomy" id="3133170"/>
    <lineage>
        <taxon>Bacteria</taxon>
        <taxon>Bacillati</taxon>
        <taxon>Bacillota</taxon>
        <taxon>Clostridia</taxon>
        <taxon>Lachnospirales</taxon>
        <taxon>Lachnospiraceae</taxon>
        <taxon>Ventrimonas</taxon>
    </lineage>
</organism>
<dbReference type="PROSITE" id="PS50921">
    <property type="entry name" value="ANTAR"/>
    <property type="match status" value="1"/>
</dbReference>
<dbReference type="SUPFAM" id="SSF52172">
    <property type="entry name" value="CheY-like"/>
    <property type="match status" value="1"/>
</dbReference>
<evidence type="ECO:0000259" key="1">
    <source>
        <dbReference type="PROSITE" id="PS50921"/>
    </source>
</evidence>
<dbReference type="InterPro" id="IPR008327">
    <property type="entry name" value="Sig_transdc_resp-reg_antiterm"/>
</dbReference>
<dbReference type="InterPro" id="IPR011006">
    <property type="entry name" value="CheY-like_superfamily"/>
</dbReference>
<evidence type="ECO:0000313" key="2">
    <source>
        <dbReference type="EMBL" id="MEQ2563608.1"/>
    </source>
</evidence>
<dbReference type="InterPro" id="IPR005561">
    <property type="entry name" value="ANTAR"/>
</dbReference>
<protein>
    <submittedName>
        <fullName evidence="2">ANTAR domain-containing protein</fullName>
    </submittedName>
</protein>
<dbReference type="Gene3D" id="1.10.10.10">
    <property type="entry name" value="Winged helix-like DNA-binding domain superfamily/Winged helix DNA-binding domain"/>
    <property type="match status" value="1"/>
</dbReference>